<feature type="region of interest" description="Disordered" evidence="3">
    <location>
        <begin position="783"/>
        <end position="861"/>
    </location>
</feature>
<dbReference type="InterPro" id="IPR036864">
    <property type="entry name" value="Zn2-C6_fun-type_DNA-bd_sf"/>
</dbReference>
<dbReference type="PROSITE" id="PS00463">
    <property type="entry name" value="ZN2_CY6_FUNGAL_1"/>
    <property type="match status" value="1"/>
</dbReference>
<keyword evidence="1" id="KW-0479">Metal-binding</keyword>
<evidence type="ECO:0000259" key="4">
    <source>
        <dbReference type="PROSITE" id="PS50048"/>
    </source>
</evidence>
<dbReference type="PANTHER" id="PTHR47425">
    <property type="entry name" value="FARB-RELATED"/>
    <property type="match status" value="1"/>
</dbReference>
<comment type="caution">
    <text evidence="5">The sequence shown here is derived from an EMBL/GenBank/DDBJ whole genome shotgun (WGS) entry which is preliminary data.</text>
</comment>
<dbReference type="CDD" id="cd12148">
    <property type="entry name" value="fungal_TF_MHR"/>
    <property type="match status" value="1"/>
</dbReference>
<dbReference type="EMBL" id="JAZGSY010000204">
    <property type="protein sequence ID" value="KAL1838603.1"/>
    <property type="molecule type" value="Genomic_DNA"/>
</dbReference>
<evidence type="ECO:0000313" key="6">
    <source>
        <dbReference type="Proteomes" id="UP001583172"/>
    </source>
</evidence>
<dbReference type="InterPro" id="IPR001138">
    <property type="entry name" value="Zn2Cys6_DnaBD"/>
</dbReference>
<feature type="region of interest" description="Disordered" evidence="3">
    <location>
        <begin position="1"/>
        <end position="72"/>
    </location>
</feature>
<feature type="compositionally biased region" description="Low complexity" evidence="3">
    <location>
        <begin position="783"/>
        <end position="804"/>
    </location>
</feature>
<evidence type="ECO:0000256" key="2">
    <source>
        <dbReference type="ARBA" id="ARBA00023242"/>
    </source>
</evidence>
<dbReference type="PROSITE" id="PS50048">
    <property type="entry name" value="ZN2_CY6_FUNGAL_2"/>
    <property type="match status" value="1"/>
</dbReference>
<dbReference type="CDD" id="cd00067">
    <property type="entry name" value="GAL4"/>
    <property type="match status" value="1"/>
</dbReference>
<evidence type="ECO:0000256" key="1">
    <source>
        <dbReference type="ARBA" id="ARBA00022723"/>
    </source>
</evidence>
<sequence length="988" mass="106849">MFDHAEDSPSPRSEPGPASSVSPPPAPPSVSEVTTASDAPQQSSQQPPQQQQTKKRGSVTTDGQTKATKRRAARACVSCRARKVRCDVVEGAPCGNCRWDDVECIVQESRRRNPTPLRRKNLPYNCGPSAVGRSADALRAKSISAANPMIGAAANLSKTTFGPNGAFSLPLNGVNGVDASQHLLYQQPGAGFGTPGAAAALSGFSPVTPGIPGSPGLLHSLLQTALDLTGDWPGFLKPLPDRILPEDRQYLMQKGVFSLPSLTLQNALLAAYVEFVHPYMPLLELHEFLRVLNDRSGASGKLSLFLYHAVMFAATAFVDEGLLKEAGYASRRDARRAFFSKTRLLYDFDYETDRLVLVQGLLLMTYWYETPDDQKDTWHWMGVAISLAHTIGLHRDPAKTPMIPRKQRLWKRVWWSCLMRDRLVALGMRRPTRIKSEDFDVPPLTEDDFDLEALPDDNQLLGGPTGAECALVRDVAMQRELALMCIEKARLCMLIGDMLRVQYSVLSRSGVGPDNTTKSTHMLLPNKNPENMDRVLAVDRDLRDWFAALPEACRYRPLEAASVTDANKAIAVQRNLLHMVYHTTVSALHRPLFLPASPAEGPSHPAEVQETARQRVREAADHITRMAGELRRLGLDRYLPTVGVTVILPAMIVHMLDTKSLNAETRAHAVQGLRECLVVMSNLRNIYAAADFATGFLDALLRKGMLGGQPPQQQQQPSVQQPTPAAMRPGKMINRVLAPALHLTSPGMHPMGMTTMRPSTPPPESSTATTNPFLNLRTASISSASSNHNNNNGPNGLFPPQHSPFQHHPHLNTMGTTTHHHQTLGLSNGDGELAISPAAAVNANTPPHTDSEDVATPPNSQDVEMDMDTMDVAMADDLMSGYAGMLEGSNNHGNGNTSAADAGAAAAAAAANGGSNNSGNNFDFDQWLQFPAEAGLSSTDDTFMGEVFGEHGHHGLALGGHQHLSGAGNGGVEGNGMEWLSLPEGISH</sequence>
<dbReference type="InterPro" id="IPR007219">
    <property type="entry name" value="XnlR_reg_dom"/>
</dbReference>
<gene>
    <name evidence="5" type="ORF">VTJ49DRAFT_2471</name>
</gene>
<dbReference type="Gene3D" id="4.10.240.10">
    <property type="entry name" value="Zn(2)-C6 fungal-type DNA-binding domain"/>
    <property type="match status" value="1"/>
</dbReference>
<feature type="compositionally biased region" description="Low complexity" evidence="3">
    <location>
        <begin position="40"/>
        <end position="52"/>
    </location>
</feature>
<dbReference type="InterPro" id="IPR052761">
    <property type="entry name" value="Fungal_Detox/Toxin_TFs"/>
</dbReference>
<evidence type="ECO:0000256" key="3">
    <source>
        <dbReference type="SAM" id="MobiDB-lite"/>
    </source>
</evidence>
<dbReference type="Pfam" id="PF04082">
    <property type="entry name" value="Fungal_trans"/>
    <property type="match status" value="1"/>
</dbReference>
<accession>A0ABR3VA09</accession>
<keyword evidence="2" id="KW-0539">Nucleus</keyword>
<dbReference type="Pfam" id="PF00172">
    <property type="entry name" value="Zn_clus"/>
    <property type="match status" value="1"/>
</dbReference>
<feature type="domain" description="Zn(2)-C6 fungal-type" evidence="4">
    <location>
        <begin position="75"/>
        <end position="106"/>
    </location>
</feature>
<keyword evidence="6" id="KW-1185">Reference proteome</keyword>
<dbReference type="SMART" id="SM00066">
    <property type="entry name" value="GAL4"/>
    <property type="match status" value="1"/>
</dbReference>
<dbReference type="PANTHER" id="PTHR47425:SF2">
    <property type="entry name" value="FARB-RELATED"/>
    <property type="match status" value="1"/>
</dbReference>
<evidence type="ECO:0000313" key="5">
    <source>
        <dbReference type="EMBL" id="KAL1838603.1"/>
    </source>
</evidence>
<dbReference type="SMART" id="SM00906">
    <property type="entry name" value="Fungal_trans"/>
    <property type="match status" value="1"/>
</dbReference>
<name>A0ABR3VA09_HUMIN</name>
<organism evidence="5 6">
    <name type="scientific">Humicola insolens</name>
    <name type="common">Soft-rot fungus</name>
    <dbReference type="NCBI Taxonomy" id="85995"/>
    <lineage>
        <taxon>Eukaryota</taxon>
        <taxon>Fungi</taxon>
        <taxon>Dikarya</taxon>
        <taxon>Ascomycota</taxon>
        <taxon>Pezizomycotina</taxon>
        <taxon>Sordariomycetes</taxon>
        <taxon>Sordariomycetidae</taxon>
        <taxon>Sordariales</taxon>
        <taxon>Chaetomiaceae</taxon>
        <taxon>Mycothermus</taxon>
    </lineage>
</organism>
<dbReference type="SUPFAM" id="SSF57701">
    <property type="entry name" value="Zn2/Cys6 DNA-binding domain"/>
    <property type="match status" value="1"/>
</dbReference>
<feature type="compositionally biased region" description="Low complexity" evidence="3">
    <location>
        <begin position="709"/>
        <end position="724"/>
    </location>
</feature>
<protein>
    <recommendedName>
        <fullName evidence="4">Zn(2)-C6 fungal-type domain-containing protein</fullName>
    </recommendedName>
</protein>
<proteinExistence type="predicted"/>
<reference evidence="5 6" key="1">
    <citation type="journal article" date="2024" name="Commun. Biol.">
        <title>Comparative genomic analysis of thermophilic fungi reveals convergent evolutionary adaptations and gene losses.</title>
        <authorList>
            <person name="Steindorff A.S."/>
            <person name="Aguilar-Pontes M.V."/>
            <person name="Robinson A.J."/>
            <person name="Andreopoulos B."/>
            <person name="LaButti K."/>
            <person name="Kuo A."/>
            <person name="Mondo S."/>
            <person name="Riley R."/>
            <person name="Otillar R."/>
            <person name="Haridas S."/>
            <person name="Lipzen A."/>
            <person name="Grimwood J."/>
            <person name="Schmutz J."/>
            <person name="Clum A."/>
            <person name="Reid I.D."/>
            <person name="Moisan M.C."/>
            <person name="Butler G."/>
            <person name="Nguyen T.T.M."/>
            <person name="Dewar K."/>
            <person name="Conant G."/>
            <person name="Drula E."/>
            <person name="Henrissat B."/>
            <person name="Hansel C."/>
            <person name="Singer S."/>
            <person name="Hutchinson M.I."/>
            <person name="de Vries R.P."/>
            <person name="Natvig D.O."/>
            <person name="Powell A.J."/>
            <person name="Tsang A."/>
            <person name="Grigoriev I.V."/>
        </authorList>
    </citation>
    <scope>NUCLEOTIDE SEQUENCE [LARGE SCALE GENOMIC DNA]</scope>
    <source>
        <strain evidence="5 6">CBS 620.91</strain>
    </source>
</reference>
<feature type="region of interest" description="Disordered" evidence="3">
    <location>
        <begin position="707"/>
        <end position="726"/>
    </location>
</feature>
<dbReference type="Proteomes" id="UP001583172">
    <property type="component" value="Unassembled WGS sequence"/>
</dbReference>